<dbReference type="OrthoDB" id="3945550at2759"/>
<protein>
    <recommendedName>
        <fullName evidence="4">F-box domain-containing protein</fullName>
    </recommendedName>
</protein>
<reference evidence="2 3" key="1">
    <citation type="submission" date="2015-06" db="EMBL/GenBank/DDBJ databases">
        <title>Draft genome of the ant-associated black yeast Phialophora attae CBS 131958.</title>
        <authorList>
            <person name="Moreno L.F."/>
            <person name="Stielow B.J."/>
            <person name="de Hoog S."/>
            <person name="Vicente V.A."/>
            <person name="Weiss V.A."/>
            <person name="de Vries M."/>
            <person name="Cruz L.M."/>
            <person name="Souza E.M."/>
        </authorList>
    </citation>
    <scope>NUCLEOTIDE SEQUENCE [LARGE SCALE GENOMIC DNA]</scope>
    <source>
        <strain evidence="2 3">CBS 131958</strain>
    </source>
</reference>
<dbReference type="Proteomes" id="UP000038010">
    <property type="component" value="Unassembled WGS sequence"/>
</dbReference>
<dbReference type="GeneID" id="28741109"/>
<keyword evidence="3" id="KW-1185">Reference proteome</keyword>
<sequence length="692" mass="76886">MAQGRRRATSRLATTSCIMLTTVLILLYMIGASAAPPARKTADMSKSHTYSSTTVKGSPIQILPGAVKAIPPLPQHLKLAYGTPGQANETSNMLSQLCGRSREDRQGVDALTMDGRQSLTNWTEVQCALRCLPSVRNIYWQSDGLMPKLPQTLSEYLPSARLHLTSLDALGHFHWGPPHGHKRGNHYLDLMGSPAVESVKVAVIYGGEPAPQPMIDLHRLLTSWPHVTSLDLQLGHEGCVVSDGQPRAFNFEDRQVFHAPMPVLKELRLSGYAFDQGANGEFSYSSAGLPKATNLLWPFNRLEHWWAHSNIFPPLYFSLENARVWMFDHANSTSRFSRWVSSAYMRISGDHEIEEAQSCDFPCCRKPDSGDLRNSNLQAWLNRTSFSNITTLSLSGLYDDMAYALLFSAIDSLHELSIFGVSQCDAQKLLQHLDSPKHSLEVVSLRHFQVPFNDPGILIDALMRNQAALTSLSLQLINYLDVPWPARSTYLNTTHLARLASGLPNLTSLDVDIDRDQPHEAFDATVQAFERFSKLEELTLRSGSPGELYSHTGPDKLFNASSLASFVERLLPPVLAINDTCRVPTFRRLELLLGEWDRRHEHSMGGPEHEYVGRYVCKVLSNDSDSPSGSSPTPAAPRISCSGGLMAPDMWSGGVIWQEGPDSDSLIYSRKIRNIGFPRDIELLGQLWDEAS</sequence>
<dbReference type="EMBL" id="LFJN01000003">
    <property type="protein sequence ID" value="KPI44730.1"/>
    <property type="molecule type" value="Genomic_DNA"/>
</dbReference>
<keyword evidence="1" id="KW-0732">Signal</keyword>
<dbReference type="AlphaFoldDB" id="A0A0N1P385"/>
<name>A0A0N1P385_9EURO</name>
<comment type="caution">
    <text evidence="2">The sequence shown here is derived from an EMBL/GenBank/DDBJ whole genome shotgun (WGS) entry which is preliminary data.</text>
</comment>
<organism evidence="2 3">
    <name type="scientific">Cyphellophora attinorum</name>
    <dbReference type="NCBI Taxonomy" id="1664694"/>
    <lineage>
        <taxon>Eukaryota</taxon>
        <taxon>Fungi</taxon>
        <taxon>Dikarya</taxon>
        <taxon>Ascomycota</taxon>
        <taxon>Pezizomycotina</taxon>
        <taxon>Eurotiomycetes</taxon>
        <taxon>Chaetothyriomycetidae</taxon>
        <taxon>Chaetothyriales</taxon>
        <taxon>Cyphellophoraceae</taxon>
        <taxon>Cyphellophora</taxon>
    </lineage>
</organism>
<evidence type="ECO:0000313" key="3">
    <source>
        <dbReference type="Proteomes" id="UP000038010"/>
    </source>
</evidence>
<proteinExistence type="predicted"/>
<evidence type="ECO:0000256" key="1">
    <source>
        <dbReference type="SAM" id="SignalP"/>
    </source>
</evidence>
<feature type="signal peptide" evidence="1">
    <location>
        <begin position="1"/>
        <end position="34"/>
    </location>
</feature>
<gene>
    <name evidence="2" type="ORF">AB675_8756</name>
</gene>
<dbReference type="VEuPathDB" id="FungiDB:AB675_8756"/>
<evidence type="ECO:0008006" key="4">
    <source>
        <dbReference type="Google" id="ProtNLM"/>
    </source>
</evidence>
<accession>A0A0N1P385</accession>
<dbReference type="Gene3D" id="3.80.10.10">
    <property type="entry name" value="Ribonuclease Inhibitor"/>
    <property type="match status" value="1"/>
</dbReference>
<dbReference type="SUPFAM" id="SSF52047">
    <property type="entry name" value="RNI-like"/>
    <property type="match status" value="1"/>
</dbReference>
<dbReference type="InterPro" id="IPR032675">
    <property type="entry name" value="LRR_dom_sf"/>
</dbReference>
<dbReference type="RefSeq" id="XP_018004693.1">
    <property type="nucleotide sequence ID" value="XM_018149229.1"/>
</dbReference>
<evidence type="ECO:0000313" key="2">
    <source>
        <dbReference type="EMBL" id="KPI44730.1"/>
    </source>
</evidence>
<feature type="chain" id="PRO_5005879543" description="F-box domain-containing protein" evidence="1">
    <location>
        <begin position="35"/>
        <end position="692"/>
    </location>
</feature>